<dbReference type="AlphaFoldDB" id="A0A1I6HXZ7"/>
<sequence length="426" mass="45791">MNNFVFNSNPETLKVLLYSTNNGEPISLISDNDGILYVKNLNTNDETQNIPLTAFREVRVATLTPAAGWTFNYNINPNLITSTTTGSGTVTQSNSRAILQTTAAASSSASIQTINALTYTPGMGGLVRFTAVFTTGAAGSTQIIGIGDSSDGFFFGYNGSSFGVLKRRQGTDEWISQNDWNKDKMNGTGLSGVTLDTTKGNVYSIRYQWLGYGIIEFYIENPSTGDAILVHRIQYANANTEPSIYNPTLPVYAKAENTTNNTNITLQTPSAMAFVEGQPNTINSIRNSISASKTGVTTETALLTIQNKTTYAAKTNRVRVKLDFVSVSVDGSKNAQFRLVKNATLSGASYTDISTSTSVVAYDTTGTYTASSGKSYLAFQCAKTESLQFMLDSLNLILAPGETLTILASSSATTEPSVSVSWRELF</sequence>
<name>A0A1I6HXZ7_9FIRM</name>
<accession>A0A1I6HXZ7</accession>
<dbReference type="EMBL" id="FOYZ01000001">
    <property type="protein sequence ID" value="SFR59279.1"/>
    <property type="molecule type" value="Genomic_DNA"/>
</dbReference>
<evidence type="ECO:0000313" key="2">
    <source>
        <dbReference type="Proteomes" id="UP000199659"/>
    </source>
</evidence>
<proteinExistence type="predicted"/>
<protein>
    <submittedName>
        <fullName evidence="1">Uncharacterized protein</fullName>
    </submittedName>
</protein>
<keyword evidence="2" id="KW-1185">Reference proteome</keyword>
<reference evidence="1 2" key="1">
    <citation type="submission" date="2016-10" db="EMBL/GenBank/DDBJ databases">
        <authorList>
            <person name="de Groot N.N."/>
        </authorList>
    </citation>
    <scope>NUCLEOTIDE SEQUENCE [LARGE SCALE GENOMIC DNA]</scope>
    <source>
        <strain evidence="1 2">743A</strain>
    </source>
</reference>
<organism evidence="1 2">
    <name type="scientific">Anaeromicropila populeti</name>
    <dbReference type="NCBI Taxonomy" id="37658"/>
    <lineage>
        <taxon>Bacteria</taxon>
        <taxon>Bacillati</taxon>
        <taxon>Bacillota</taxon>
        <taxon>Clostridia</taxon>
        <taxon>Lachnospirales</taxon>
        <taxon>Lachnospiraceae</taxon>
        <taxon>Anaeromicropila</taxon>
    </lineage>
</organism>
<dbReference type="RefSeq" id="WP_242940427.1">
    <property type="nucleotide sequence ID" value="NZ_FOYZ01000001.1"/>
</dbReference>
<gene>
    <name evidence="1" type="ORF">SAMN05661086_00387</name>
</gene>
<evidence type="ECO:0000313" key="1">
    <source>
        <dbReference type="EMBL" id="SFR59279.1"/>
    </source>
</evidence>
<dbReference type="Proteomes" id="UP000199659">
    <property type="component" value="Unassembled WGS sequence"/>
</dbReference>